<accession>A0A836BVB8</accession>
<feature type="compositionally biased region" description="Low complexity" evidence="1">
    <location>
        <begin position="33"/>
        <end position="53"/>
    </location>
</feature>
<dbReference type="OrthoDB" id="42898at2759"/>
<comment type="caution">
    <text evidence="3">The sequence shown here is derived from an EMBL/GenBank/DDBJ whole genome shotgun (WGS) entry which is preliminary data.</text>
</comment>
<gene>
    <name evidence="3" type="ORF">HYH03_011684</name>
</gene>
<proteinExistence type="predicted"/>
<feature type="compositionally biased region" description="Low complexity" evidence="1">
    <location>
        <begin position="92"/>
        <end position="109"/>
    </location>
</feature>
<dbReference type="Pfam" id="PF08588">
    <property type="entry name" value="Duc1"/>
    <property type="match status" value="1"/>
</dbReference>
<dbReference type="AlphaFoldDB" id="A0A836BVB8"/>
<evidence type="ECO:0000313" key="3">
    <source>
        <dbReference type="EMBL" id="KAG2489882.1"/>
    </source>
</evidence>
<dbReference type="InterPro" id="IPR013897">
    <property type="entry name" value="Duc1"/>
</dbReference>
<reference evidence="3" key="1">
    <citation type="journal article" date="2020" name="bioRxiv">
        <title>Comparative genomics of Chlamydomonas.</title>
        <authorList>
            <person name="Craig R.J."/>
            <person name="Hasan A.R."/>
            <person name="Ness R.W."/>
            <person name="Keightley P.D."/>
        </authorList>
    </citation>
    <scope>NUCLEOTIDE SEQUENCE</scope>
    <source>
        <strain evidence="3">CCAP 11/70</strain>
    </source>
</reference>
<dbReference type="EMBL" id="JAEHOE010000068">
    <property type="protein sequence ID" value="KAG2489882.1"/>
    <property type="molecule type" value="Genomic_DNA"/>
</dbReference>
<name>A0A836BVB8_9CHLO</name>
<dbReference type="PANTHER" id="PTHR34826">
    <property type="entry name" value="UPF0590 PROTEIN C409.17C"/>
    <property type="match status" value="1"/>
</dbReference>
<keyword evidence="4" id="KW-1185">Reference proteome</keyword>
<evidence type="ECO:0000256" key="1">
    <source>
        <dbReference type="SAM" id="MobiDB-lite"/>
    </source>
</evidence>
<organism evidence="3 4">
    <name type="scientific">Edaphochlamys debaryana</name>
    <dbReference type="NCBI Taxonomy" id="47281"/>
    <lineage>
        <taxon>Eukaryota</taxon>
        <taxon>Viridiplantae</taxon>
        <taxon>Chlorophyta</taxon>
        <taxon>core chlorophytes</taxon>
        <taxon>Chlorophyceae</taxon>
        <taxon>CS clade</taxon>
        <taxon>Chlamydomonadales</taxon>
        <taxon>Chlamydomonadales incertae sedis</taxon>
        <taxon>Edaphochlamys</taxon>
    </lineage>
</organism>
<protein>
    <recommendedName>
        <fullName evidence="2">Domain of unknown function at the cortex 1 domain-containing protein</fullName>
    </recommendedName>
</protein>
<feature type="compositionally biased region" description="Low complexity" evidence="1">
    <location>
        <begin position="122"/>
        <end position="137"/>
    </location>
</feature>
<sequence length="412" mass="42446">MTVTAREEAASAVPLPLPAQRQCLSPGPSTPDAAAEPGSSAQAAQGLSGSTARAAAAFAVPTAKDFVGCPDAPLLLVLGPGAPASPSQTQCASASSVSPTAPTAAPAASGRDSPGLDVPSTSESAAEGGAGQGSRSEPPALRLPRRVSANDPAVRLRVECGLFSGEALVLVQGLASTPRGLFQGRSRRSWVALQGRFKAPVRLDSLVTGQEFSRPFRRLPPAWMVEWGLLGLARKISGGAVMIGPMSAPSVLMPAMAAASIINVSRPGSQPPLLEAQEDVRLFAPHLAVAPPHGSPGPSRPADAPARKRHFSAARHREGLSYDTRHVWTFHFCQQFVDLSAYRLDFGCATYDLARHLDGQPLQFMTKDVDSGSYLFQVLAWHQRLLTEAAAAAAGAAGAAEAGAGAGAVVGP</sequence>
<feature type="region of interest" description="Disordered" evidence="1">
    <location>
        <begin position="83"/>
        <end position="146"/>
    </location>
</feature>
<evidence type="ECO:0000313" key="4">
    <source>
        <dbReference type="Proteomes" id="UP000612055"/>
    </source>
</evidence>
<evidence type="ECO:0000259" key="2">
    <source>
        <dbReference type="Pfam" id="PF08588"/>
    </source>
</evidence>
<feature type="domain" description="Domain of unknown function at the cortex 1" evidence="2">
    <location>
        <begin position="142"/>
        <end position="382"/>
    </location>
</feature>
<feature type="region of interest" description="Disordered" evidence="1">
    <location>
        <begin position="1"/>
        <end position="53"/>
    </location>
</feature>
<dbReference type="Proteomes" id="UP000612055">
    <property type="component" value="Unassembled WGS sequence"/>
</dbReference>
<dbReference type="PANTHER" id="PTHR34826:SF2">
    <property type="entry name" value="UPF0590 PROTEIN C409.17C"/>
    <property type="match status" value="1"/>
</dbReference>